<evidence type="ECO:0000256" key="1">
    <source>
        <dbReference type="ARBA" id="ARBA00022475"/>
    </source>
</evidence>
<reference evidence="6" key="1">
    <citation type="submission" date="2019-08" db="EMBL/GenBank/DDBJ databases">
        <authorList>
            <person name="Kucharzyk K."/>
            <person name="Murdoch R.W."/>
            <person name="Higgins S."/>
            <person name="Loffler F."/>
        </authorList>
    </citation>
    <scope>NUCLEOTIDE SEQUENCE</scope>
</reference>
<dbReference type="Gene3D" id="2.40.160.20">
    <property type="match status" value="1"/>
</dbReference>
<evidence type="ECO:0000256" key="5">
    <source>
        <dbReference type="ARBA" id="ARBA00023288"/>
    </source>
</evidence>
<sequence length="459" mass="51032">MNKKNRPLKAFFLLVALFLSACGTYMQQPLEPRRASLGPESPAKRILLDLPEPKEKIVTAVYKFRDQTGQYKPSDNGANWSTAVTQGATTILIRVLEESGWFIPIERENISNLLNERKIIRSSRAQYEKNEDVLLPPLLFAGVILEGGIISYETNVLTGGSGVRYMGISLSGQYREDRVSIYIRAVSTSNGQVLKTVYTTKSILSQEVSAGVFKYVSAKRLLEAETGFTYNEPTEICITEAIEKAVESLIIEGVKGRLWSLKSPADSASVAFANYEHEKDMAYQLDPIGRDLDTERRGWLSVGAQAGTGYYSGDFSNDEVRPKVSLTLGVALNRYFSLDSEWGFRNLRVPGVVNDHSYFGDLSLRYLLLPFERFSPFVLLGGGYDYNSDGVGLSGKKYLPKLNGALGIEYMVGKKCGLTLSSGVNYYLDDRFDGSSVGKRNDLNWGVSLGVRLYFLNMK</sequence>
<keyword evidence="4" id="KW-0564">Palmitate</keyword>
<dbReference type="PANTHER" id="PTHR41164:SF1">
    <property type="entry name" value="CURLI PRODUCTION ASSEMBLY_TRANSPORT COMPONENT CSGG"/>
    <property type="match status" value="1"/>
</dbReference>
<evidence type="ECO:0000313" key="6">
    <source>
        <dbReference type="EMBL" id="MPM14164.1"/>
    </source>
</evidence>
<gene>
    <name evidence="6" type="ORF">SDC9_60524</name>
</gene>
<comment type="caution">
    <text evidence="6">The sequence shown here is derived from an EMBL/GenBank/DDBJ whole genome shotgun (WGS) entry which is preliminary data.</text>
</comment>
<dbReference type="SUPFAM" id="SSF56925">
    <property type="entry name" value="OMPA-like"/>
    <property type="match status" value="1"/>
</dbReference>
<evidence type="ECO:0008006" key="7">
    <source>
        <dbReference type="Google" id="ProtNLM"/>
    </source>
</evidence>
<dbReference type="Pfam" id="PF03783">
    <property type="entry name" value="CsgG"/>
    <property type="match status" value="1"/>
</dbReference>
<evidence type="ECO:0000256" key="3">
    <source>
        <dbReference type="ARBA" id="ARBA00023136"/>
    </source>
</evidence>
<proteinExistence type="predicted"/>
<protein>
    <recommendedName>
        <fullName evidence="7">Curli production assembly/transport component CsgG</fullName>
    </recommendedName>
</protein>
<accession>A0A644XJA2</accession>
<keyword evidence="2" id="KW-0732">Signal</keyword>
<dbReference type="InterPro" id="IPR005534">
    <property type="entry name" value="Curli_assmbl/transp-comp_CsgG"/>
</dbReference>
<dbReference type="GO" id="GO:0030288">
    <property type="term" value="C:outer membrane-bounded periplasmic space"/>
    <property type="evidence" value="ECO:0007669"/>
    <property type="project" value="InterPro"/>
</dbReference>
<dbReference type="AlphaFoldDB" id="A0A644XJA2"/>
<dbReference type="InterPro" id="IPR011250">
    <property type="entry name" value="OMP/PagP_B-barrel"/>
</dbReference>
<evidence type="ECO:0000256" key="4">
    <source>
        <dbReference type="ARBA" id="ARBA00023139"/>
    </source>
</evidence>
<name>A0A644XJA2_9ZZZZ</name>
<dbReference type="PANTHER" id="PTHR41164">
    <property type="entry name" value="CURLI PRODUCTION ASSEMBLY/TRANSPORT COMPONENT CSGG"/>
    <property type="match status" value="1"/>
</dbReference>
<keyword evidence="3" id="KW-0472">Membrane</keyword>
<evidence type="ECO:0000256" key="2">
    <source>
        <dbReference type="ARBA" id="ARBA00022729"/>
    </source>
</evidence>
<keyword evidence="5" id="KW-0449">Lipoprotein</keyword>
<keyword evidence="1" id="KW-1003">Cell membrane</keyword>
<dbReference type="Gene3D" id="3.40.50.10610">
    <property type="entry name" value="ABC-type transport auxiliary lipoprotein component"/>
    <property type="match status" value="2"/>
</dbReference>
<organism evidence="6">
    <name type="scientific">bioreactor metagenome</name>
    <dbReference type="NCBI Taxonomy" id="1076179"/>
    <lineage>
        <taxon>unclassified sequences</taxon>
        <taxon>metagenomes</taxon>
        <taxon>ecological metagenomes</taxon>
    </lineage>
</organism>
<dbReference type="PROSITE" id="PS51257">
    <property type="entry name" value="PROKAR_LIPOPROTEIN"/>
    <property type="match status" value="1"/>
</dbReference>
<dbReference type="EMBL" id="VSSQ01002235">
    <property type="protein sequence ID" value="MPM14164.1"/>
    <property type="molecule type" value="Genomic_DNA"/>
</dbReference>